<dbReference type="Proteomes" id="UP001458880">
    <property type="component" value="Unassembled WGS sequence"/>
</dbReference>
<accession>A0AAW1MEZ0</accession>
<organism evidence="2 3">
    <name type="scientific">Popillia japonica</name>
    <name type="common">Japanese beetle</name>
    <dbReference type="NCBI Taxonomy" id="7064"/>
    <lineage>
        <taxon>Eukaryota</taxon>
        <taxon>Metazoa</taxon>
        <taxon>Ecdysozoa</taxon>
        <taxon>Arthropoda</taxon>
        <taxon>Hexapoda</taxon>
        <taxon>Insecta</taxon>
        <taxon>Pterygota</taxon>
        <taxon>Neoptera</taxon>
        <taxon>Endopterygota</taxon>
        <taxon>Coleoptera</taxon>
        <taxon>Polyphaga</taxon>
        <taxon>Scarabaeiformia</taxon>
        <taxon>Scarabaeidae</taxon>
        <taxon>Rutelinae</taxon>
        <taxon>Popillia</taxon>
    </lineage>
</organism>
<proteinExistence type="predicted"/>
<name>A0AAW1MEZ0_POPJA</name>
<gene>
    <name evidence="2" type="ORF">QE152_g7373</name>
</gene>
<protein>
    <submittedName>
        <fullName evidence="2">Uncharacterized protein</fullName>
    </submittedName>
</protein>
<feature type="region of interest" description="Disordered" evidence="1">
    <location>
        <begin position="130"/>
        <end position="158"/>
    </location>
</feature>
<sequence>MATSEQKHTTGVITRSFNIADFLTSSLVMATSEQKHTATRFSKRLCRNSGFKLGSHLCSNLGDGDVEIRNCDRSIRKYAILLHLHTRDKTISNTKKKQIFGERKCHNQILSPVIIYPLLNNNKRDTVVKQDPLSERPSSTQPHKSQLHVLPDIKEDGDSIEGDKMSIAEGLDSDLYRFKPTDTAIDDIYLERIRHIWLKSGLPHKPAPVLEKLEVEPDARETEIIEISHVDPKTSSKLYISPFLEHLDDAFIDWVLGLGIPLAKISPQEVQTSHENLRKLKLFKSAPKAPIEQDCSCDLPTNLSDKLFKSAPKAPIEQDCSCDLPTNLSDILRAPQSNINVNQKRTVPANIGYSTFQKKRYSQPPQLVSSKESIQKEILDILNSIINKLDHKVQKQLLTLPASREPKRKKQKILLPSSNVHNDYCGLKYYPDDNHVCRVKIDKKHISKRNPKFEDGIKEELYQVEVHL</sequence>
<evidence type="ECO:0000313" key="2">
    <source>
        <dbReference type="EMBL" id="KAK9744933.1"/>
    </source>
</evidence>
<keyword evidence="3" id="KW-1185">Reference proteome</keyword>
<evidence type="ECO:0000256" key="1">
    <source>
        <dbReference type="SAM" id="MobiDB-lite"/>
    </source>
</evidence>
<evidence type="ECO:0000313" key="3">
    <source>
        <dbReference type="Proteomes" id="UP001458880"/>
    </source>
</evidence>
<dbReference type="EMBL" id="JASPKY010000054">
    <property type="protein sequence ID" value="KAK9744933.1"/>
    <property type="molecule type" value="Genomic_DNA"/>
</dbReference>
<comment type="caution">
    <text evidence="2">The sequence shown here is derived from an EMBL/GenBank/DDBJ whole genome shotgun (WGS) entry which is preliminary data.</text>
</comment>
<dbReference type="AlphaFoldDB" id="A0AAW1MEZ0"/>
<reference evidence="2 3" key="1">
    <citation type="journal article" date="2024" name="BMC Genomics">
        <title>De novo assembly and annotation of Popillia japonica's genome with initial clues to its potential as an invasive pest.</title>
        <authorList>
            <person name="Cucini C."/>
            <person name="Boschi S."/>
            <person name="Funari R."/>
            <person name="Cardaioli E."/>
            <person name="Iannotti N."/>
            <person name="Marturano G."/>
            <person name="Paoli F."/>
            <person name="Bruttini M."/>
            <person name="Carapelli A."/>
            <person name="Frati F."/>
            <person name="Nardi F."/>
        </authorList>
    </citation>
    <scope>NUCLEOTIDE SEQUENCE [LARGE SCALE GENOMIC DNA]</scope>
    <source>
        <strain evidence="2">DMR45628</strain>
    </source>
</reference>